<dbReference type="AlphaFoldDB" id="A0A934RVJ0"/>
<evidence type="ECO:0000313" key="1">
    <source>
        <dbReference type="EMBL" id="MBK1875596.1"/>
    </source>
</evidence>
<protein>
    <submittedName>
        <fullName evidence="1">Uncharacterized protein</fullName>
    </submittedName>
</protein>
<comment type="caution">
    <text evidence="1">The sequence shown here is derived from an EMBL/GenBank/DDBJ whole genome shotgun (WGS) entry which is preliminary data.</text>
</comment>
<accession>A0A934RVJ0</accession>
<dbReference type="Proteomes" id="UP000617628">
    <property type="component" value="Unassembled WGS sequence"/>
</dbReference>
<keyword evidence="2" id="KW-1185">Reference proteome</keyword>
<organism evidence="1 2">
    <name type="scientific">Pelagicoccus mobilis</name>
    <dbReference type="NCBI Taxonomy" id="415221"/>
    <lineage>
        <taxon>Bacteria</taxon>
        <taxon>Pseudomonadati</taxon>
        <taxon>Verrucomicrobiota</taxon>
        <taxon>Opitutia</taxon>
        <taxon>Puniceicoccales</taxon>
        <taxon>Pelagicoccaceae</taxon>
        <taxon>Pelagicoccus</taxon>
    </lineage>
</organism>
<reference evidence="1" key="1">
    <citation type="submission" date="2021-01" db="EMBL/GenBank/DDBJ databases">
        <title>Modified the classification status of verrucomicrobia.</title>
        <authorList>
            <person name="Feng X."/>
        </authorList>
    </citation>
    <scope>NUCLEOTIDE SEQUENCE</scope>
    <source>
        <strain evidence="1">KCTC 13126</strain>
    </source>
</reference>
<dbReference type="RefSeq" id="WP_200353814.1">
    <property type="nucleotide sequence ID" value="NZ_JAENIL010000003.1"/>
</dbReference>
<proteinExistence type="predicted"/>
<dbReference type="EMBL" id="JAENIL010000003">
    <property type="protein sequence ID" value="MBK1875596.1"/>
    <property type="molecule type" value="Genomic_DNA"/>
</dbReference>
<gene>
    <name evidence="1" type="ORF">JIN87_01890</name>
</gene>
<evidence type="ECO:0000313" key="2">
    <source>
        <dbReference type="Proteomes" id="UP000617628"/>
    </source>
</evidence>
<sequence length="109" mass="12257">MNTHQIIENDGLYLRGTVIGSKARAFKSKDDGRVSVMISHDIAYDGELLSWTQYVDPSEVEGLKLEGLEVLEFPSHEKFKPITLKILRSKVYQNRLSVTSAEVMESEAA</sequence>
<name>A0A934RVJ0_9BACT</name>